<dbReference type="CDD" id="cd15904">
    <property type="entry name" value="TSPO_MBR"/>
    <property type="match status" value="1"/>
</dbReference>
<accession>A0ABP3T3P4</accession>
<feature type="transmembrane region" description="Helical" evidence="6">
    <location>
        <begin position="63"/>
        <end position="85"/>
    </location>
</feature>
<dbReference type="InterPro" id="IPR038330">
    <property type="entry name" value="TspO/MBR-related_sf"/>
</dbReference>
<evidence type="ECO:0000256" key="3">
    <source>
        <dbReference type="ARBA" id="ARBA00022692"/>
    </source>
</evidence>
<dbReference type="PANTHER" id="PTHR10057:SF0">
    <property type="entry name" value="TRANSLOCATOR PROTEIN"/>
    <property type="match status" value="1"/>
</dbReference>
<evidence type="ECO:0000256" key="2">
    <source>
        <dbReference type="ARBA" id="ARBA00007524"/>
    </source>
</evidence>
<evidence type="ECO:0000256" key="4">
    <source>
        <dbReference type="ARBA" id="ARBA00022989"/>
    </source>
</evidence>
<name>A0ABP3T3P4_9SPHN</name>
<reference evidence="8" key="1">
    <citation type="journal article" date="2019" name="Int. J. Syst. Evol. Microbiol.">
        <title>The Global Catalogue of Microorganisms (GCM) 10K type strain sequencing project: providing services to taxonomists for standard genome sequencing and annotation.</title>
        <authorList>
            <consortium name="The Broad Institute Genomics Platform"/>
            <consortium name="The Broad Institute Genome Sequencing Center for Infectious Disease"/>
            <person name="Wu L."/>
            <person name="Ma J."/>
        </authorList>
    </citation>
    <scope>NUCLEOTIDE SEQUENCE [LARGE SCALE GENOMIC DNA]</scope>
    <source>
        <strain evidence="8">JCM 14603</strain>
    </source>
</reference>
<comment type="similarity">
    <text evidence="2">Belongs to the TspO/BZRP family.</text>
</comment>
<gene>
    <name evidence="7" type="ORF">GCM10009102_26150</name>
</gene>
<dbReference type="InterPro" id="IPR004307">
    <property type="entry name" value="TspO_MBR"/>
</dbReference>
<comment type="caution">
    <text evidence="7">The sequence shown here is derived from an EMBL/GenBank/DDBJ whole genome shotgun (WGS) entry which is preliminary data.</text>
</comment>
<evidence type="ECO:0000256" key="1">
    <source>
        <dbReference type="ARBA" id="ARBA00004141"/>
    </source>
</evidence>
<dbReference type="Gene3D" id="1.20.1260.100">
    <property type="entry name" value="TspO/MBR protein"/>
    <property type="match status" value="1"/>
</dbReference>
<dbReference type="Pfam" id="PF03073">
    <property type="entry name" value="TspO_MBR"/>
    <property type="match status" value="1"/>
</dbReference>
<evidence type="ECO:0000256" key="5">
    <source>
        <dbReference type="ARBA" id="ARBA00023136"/>
    </source>
</evidence>
<evidence type="ECO:0000313" key="8">
    <source>
        <dbReference type="Proteomes" id="UP001500238"/>
    </source>
</evidence>
<feature type="transmembrane region" description="Helical" evidence="6">
    <location>
        <begin position="97"/>
        <end position="115"/>
    </location>
</feature>
<dbReference type="RefSeq" id="WP_243848292.1">
    <property type="nucleotide sequence ID" value="NZ_BAAAES010000009.1"/>
</dbReference>
<feature type="transmembrane region" description="Helical" evidence="6">
    <location>
        <begin position="121"/>
        <end position="141"/>
    </location>
</feature>
<comment type="subcellular location">
    <subcellularLocation>
        <location evidence="1">Membrane</location>
        <topology evidence="1">Multi-pass membrane protein</topology>
    </subcellularLocation>
</comment>
<evidence type="ECO:0008006" key="9">
    <source>
        <dbReference type="Google" id="ProtNLM"/>
    </source>
</evidence>
<organism evidence="7 8">
    <name type="scientific">Sphingomonas insulae</name>
    <dbReference type="NCBI Taxonomy" id="424800"/>
    <lineage>
        <taxon>Bacteria</taxon>
        <taxon>Pseudomonadati</taxon>
        <taxon>Pseudomonadota</taxon>
        <taxon>Alphaproteobacteria</taxon>
        <taxon>Sphingomonadales</taxon>
        <taxon>Sphingomonadaceae</taxon>
        <taxon>Sphingomonas</taxon>
    </lineage>
</organism>
<sequence length="189" mass="20461">MFEERRVGGIASRGQLRMSFLRWAVFTVPLILLLGFASGRAVPSGSDNAWYMALQKPAATPPGIVFPIAWTSLYILLGLAVAVILHARGARGRGPALGLFAVQFLLNLAWTPLFFGMHQVGAALLVIVAMLVLAILTTVLFGRIRPLAAWLMVPYLVWISFAGVLTWRIGQLNPDAATLVPAAHTSQML</sequence>
<keyword evidence="3 6" id="KW-0812">Transmembrane</keyword>
<evidence type="ECO:0000313" key="7">
    <source>
        <dbReference type="EMBL" id="GAA0673324.1"/>
    </source>
</evidence>
<keyword evidence="8" id="KW-1185">Reference proteome</keyword>
<dbReference type="PIRSF" id="PIRSF005859">
    <property type="entry name" value="PBR"/>
    <property type="match status" value="1"/>
</dbReference>
<proteinExistence type="inferred from homology"/>
<dbReference type="Proteomes" id="UP001500238">
    <property type="component" value="Unassembled WGS sequence"/>
</dbReference>
<keyword evidence="5 6" id="KW-0472">Membrane</keyword>
<protein>
    <recommendedName>
        <fullName evidence="9">Tryptophan-rich sensory protein</fullName>
    </recommendedName>
</protein>
<feature type="transmembrane region" description="Helical" evidence="6">
    <location>
        <begin position="20"/>
        <end position="43"/>
    </location>
</feature>
<keyword evidence="4 6" id="KW-1133">Transmembrane helix</keyword>
<dbReference type="PANTHER" id="PTHR10057">
    <property type="entry name" value="PERIPHERAL-TYPE BENZODIAZEPINE RECEPTOR"/>
    <property type="match status" value="1"/>
</dbReference>
<dbReference type="EMBL" id="BAAAES010000009">
    <property type="protein sequence ID" value="GAA0673324.1"/>
    <property type="molecule type" value="Genomic_DNA"/>
</dbReference>
<feature type="transmembrane region" description="Helical" evidence="6">
    <location>
        <begin position="148"/>
        <end position="169"/>
    </location>
</feature>
<evidence type="ECO:0000256" key="6">
    <source>
        <dbReference type="SAM" id="Phobius"/>
    </source>
</evidence>